<feature type="domain" description="ResB-like" evidence="7">
    <location>
        <begin position="100"/>
        <end position="199"/>
    </location>
</feature>
<gene>
    <name evidence="8" type="ORF">CEE36_10035</name>
</gene>
<evidence type="ECO:0000256" key="2">
    <source>
        <dbReference type="ARBA" id="ARBA00022692"/>
    </source>
</evidence>
<comment type="caution">
    <text evidence="8">The sequence shown here is derived from an EMBL/GenBank/DDBJ whole genome shotgun (WGS) entry which is preliminary data.</text>
</comment>
<dbReference type="Proteomes" id="UP000317778">
    <property type="component" value="Unassembled WGS sequence"/>
</dbReference>
<accession>A0A532UYC5</accession>
<evidence type="ECO:0000259" key="7">
    <source>
        <dbReference type="Pfam" id="PF05140"/>
    </source>
</evidence>
<feature type="transmembrane region" description="Helical" evidence="6">
    <location>
        <begin position="41"/>
        <end position="59"/>
    </location>
</feature>
<dbReference type="GO" id="GO:0016020">
    <property type="term" value="C:membrane"/>
    <property type="evidence" value="ECO:0007669"/>
    <property type="project" value="UniProtKB-SubCell"/>
</dbReference>
<organism evidence="8 9">
    <name type="scientific">candidate division TA06 bacterium B3_TA06</name>
    <dbReference type="NCBI Taxonomy" id="2012487"/>
    <lineage>
        <taxon>Bacteria</taxon>
        <taxon>Bacteria division TA06</taxon>
    </lineage>
</organism>
<protein>
    <recommendedName>
        <fullName evidence="7">ResB-like domain-containing protein</fullName>
    </recommendedName>
</protein>
<evidence type="ECO:0000256" key="5">
    <source>
        <dbReference type="ARBA" id="ARBA00023136"/>
    </source>
</evidence>
<evidence type="ECO:0000256" key="3">
    <source>
        <dbReference type="ARBA" id="ARBA00022748"/>
    </source>
</evidence>
<keyword evidence="2 6" id="KW-0812">Transmembrane</keyword>
<evidence type="ECO:0000313" key="8">
    <source>
        <dbReference type="EMBL" id="TKJ39912.1"/>
    </source>
</evidence>
<evidence type="ECO:0000256" key="1">
    <source>
        <dbReference type="ARBA" id="ARBA00004141"/>
    </source>
</evidence>
<proteinExistence type="predicted"/>
<keyword evidence="4 6" id="KW-1133">Transmembrane helix</keyword>
<evidence type="ECO:0000256" key="4">
    <source>
        <dbReference type="ARBA" id="ARBA00022989"/>
    </source>
</evidence>
<dbReference type="GO" id="GO:0017004">
    <property type="term" value="P:cytochrome complex assembly"/>
    <property type="evidence" value="ECO:0007669"/>
    <property type="project" value="UniProtKB-KW"/>
</dbReference>
<dbReference type="EMBL" id="NJBO01000021">
    <property type="protein sequence ID" value="TKJ39912.1"/>
    <property type="molecule type" value="Genomic_DNA"/>
</dbReference>
<evidence type="ECO:0000256" key="6">
    <source>
        <dbReference type="SAM" id="Phobius"/>
    </source>
</evidence>
<sequence>MTKSLERKKNPAFGIFVIVSLILLILIGLAGFIGAFLRPPLIYVILGPPTLILLAFFILRLARGPHRDQGWGAVGEESKKKPPLRWHGLLGYIGGSLALLGLLGILEGAGWGHIFGAKQTLTLTEGETQQLLSNPKDSLYLYKFRPTFYPQSQSVNDYKALVITLVDSVFTWDTVSLNSPIKIGNRRIYLADYGMSADSLYLLFRLVLPWGDTIPYEFPPEGVIDDPRFPLIVSFEKFHIDRTQLWPEPEVPEVSIKLMLPGELLLSERLRAPDSVSLEDYTMFFDGIRMRPTVTFICLKDKSWMIAAAGGALLIIGLILGFISGAAAGFGKEDV</sequence>
<keyword evidence="5 6" id="KW-0472">Membrane</keyword>
<dbReference type="AlphaFoldDB" id="A0A532UYC5"/>
<feature type="transmembrane region" description="Helical" evidence="6">
    <location>
        <begin position="12"/>
        <end position="35"/>
    </location>
</feature>
<dbReference type="InterPro" id="IPR007816">
    <property type="entry name" value="ResB-like_domain"/>
</dbReference>
<name>A0A532UYC5_UNCT6</name>
<reference evidence="8 9" key="1">
    <citation type="submission" date="2017-06" db="EMBL/GenBank/DDBJ databases">
        <title>Novel microbial phyla capable of carbon fixation and sulfur reduction in deep-sea sediments.</title>
        <authorList>
            <person name="Huang J."/>
            <person name="Baker B."/>
            <person name="Wang Y."/>
        </authorList>
    </citation>
    <scope>NUCLEOTIDE SEQUENCE [LARGE SCALE GENOMIC DNA]</scope>
    <source>
        <strain evidence="8">B3_TA06</strain>
    </source>
</reference>
<feature type="transmembrane region" description="Helical" evidence="6">
    <location>
        <begin position="89"/>
        <end position="111"/>
    </location>
</feature>
<feature type="transmembrane region" description="Helical" evidence="6">
    <location>
        <begin position="304"/>
        <end position="330"/>
    </location>
</feature>
<comment type="subcellular location">
    <subcellularLocation>
        <location evidence="1">Membrane</location>
        <topology evidence="1">Multi-pass membrane protein</topology>
    </subcellularLocation>
</comment>
<dbReference type="Pfam" id="PF05140">
    <property type="entry name" value="ResB"/>
    <property type="match status" value="1"/>
</dbReference>
<evidence type="ECO:0000313" key="9">
    <source>
        <dbReference type="Proteomes" id="UP000317778"/>
    </source>
</evidence>
<keyword evidence="3" id="KW-0201">Cytochrome c-type biogenesis</keyword>